<dbReference type="Gene3D" id="3.60.21.10">
    <property type="match status" value="1"/>
</dbReference>
<evidence type="ECO:0000256" key="1">
    <source>
        <dbReference type="ARBA" id="ARBA00022729"/>
    </source>
</evidence>
<dbReference type="Gene3D" id="3.90.780.10">
    <property type="entry name" value="5'-Nucleotidase, C-terminal domain"/>
    <property type="match status" value="1"/>
</dbReference>
<dbReference type="PANTHER" id="PTHR11575:SF24">
    <property type="entry name" value="5'-NUCLEOTIDASE"/>
    <property type="match status" value="1"/>
</dbReference>
<dbReference type="GO" id="GO:0016787">
    <property type="term" value="F:hydrolase activity"/>
    <property type="evidence" value="ECO:0007669"/>
    <property type="project" value="UniProtKB-KW"/>
</dbReference>
<keyword evidence="3" id="KW-1133">Transmembrane helix</keyword>
<evidence type="ECO:0000256" key="3">
    <source>
        <dbReference type="SAM" id="Phobius"/>
    </source>
</evidence>
<dbReference type="EMBL" id="PSUL01000025">
    <property type="protein sequence ID" value="PPF12687.1"/>
    <property type="molecule type" value="Genomic_DNA"/>
</dbReference>
<dbReference type="GO" id="GO:0000166">
    <property type="term" value="F:nucleotide binding"/>
    <property type="evidence" value="ECO:0007669"/>
    <property type="project" value="UniProtKB-KW"/>
</dbReference>
<reference evidence="8 9" key="1">
    <citation type="submission" date="2018-02" db="EMBL/GenBank/DDBJ databases">
        <title>Bacteriophage NCPPB3778 and a type I-E CRISPR drive the evolution of the US Biological Select Agent, Rathayibacter toxicus.</title>
        <authorList>
            <person name="Davis E.W.II."/>
            <person name="Tabima J.F."/>
            <person name="Weisberg A.J."/>
            <person name="Lopes L.D."/>
            <person name="Wiseman M.S."/>
            <person name="Wiseman M.S."/>
            <person name="Pupko T."/>
            <person name="Belcher M.S."/>
            <person name="Sechler A.J."/>
            <person name="Tancos M.A."/>
            <person name="Schroeder B.K."/>
            <person name="Murray T.D."/>
            <person name="Luster D.G."/>
            <person name="Schneider W.L."/>
            <person name="Rogers E."/>
            <person name="Andreote F.D."/>
            <person name="Grunwald N.J."/>
            <person name="Putnam M.L."/>
            <person name="Chang J.H."/>
        </authorList>
    </citation>
    <scope>NUCLEOTIDE SEQUENCE [LARGE SCALE GENOMIC DNA]</scope>
    <source>
        <strain evidence="7 9">AY1D6</strain>
        <strain evidence="6 8">AY1I9</strain>
    </source>
</reference>
<organism evidence="6 8">
    <name type="scientific">Rathayibacter rathayi</name>
    <name type="common">Corynebacterium rathayi</name>
    <dbReference type="NCBI Taxonomy" id="33887"/>
    <lineage>
        <taxon>Bacteria</taxon>
        <taxon>Bacillati</taxon>
        <taxon>Actinomycetota</taxon>
        <taxon>Actinomycetes</taxon>
        <taxon>Micrococcales</taxon>
        <taxon>Microbacteriaceae</taxon>
        <taxon>Rathayibacter</taxon>
    </lineage>
</organism>
<dbReference type="InterPro" id="IPR006179">
    <property type="entry name" value="5_nucleotidase/apyrase"/>
</dbReference>
<dbReference type="SUPFAM" id="SSF56300">
    <property type="entry name" value="Metallo-dependent phosphatases"/>
    <property type="match status" value="1"/>
</dbReference>
<dbReference type="InterPro" id="IPR006311">
    <property type="entry name" value="TAT_signal"/>
</dbReference>
<dbReference type="SUPFAM" id="SSF55816">
    <property type="entry name" value="5'-nucleotidase (syn. UDP-sugar hydrolase), C-terminal domain"/>
    <property type="match status" value="1"/>
</dbReference>
<dbReference type="InterPro" id="IPR004843">
    <property type="entry name" value="Calcineurin-like_PHP"/>
</dbReference>
<dbReference type="Pfam" id="PF00149">
    <property type="entry name" value="Metallophos"/>
    <property type="match status" value="1"/>
</dbReference>
<evidence type="ECO:0000313" key="8">
    <source>
        <dbReference type="Proteomes" id="UP000237881"/>
    </source>
</evidence>
<keyword evidence="2" id="KW-0378">Hydrolase</keyword>
<dbReference type="Proteomes" id="UP000239698">
    <property type="component" value="Unassembled WGS sequence"/>
</dbReference>
<evidence type="ECO:0000259" key="4">
    <source>
        <dbReference type="Pfam" id="PF00149"/>
    </source>
</evidence>
<comment type="similarity">
    <text evidence="2">Belongs to the 5'-nucleotidase family.</text>
</comment>
<feature type="transmembrane region" description="Helical" evidence="3">
    <location>
        <begin position="727"/>
        <end position="746"/>
    </location>
</feature>
<feature type="domain" description="Calcineurin-like phosphoesterase" evidence="4">
    <location>
        <begin position="52"/>
        <end position="274"/>
    </location>
</feature>
<dbReference type="PRINTS" id="PR01607">
    <property type="entry name" value="APYRASEFAMLY"/>
</dbReference>
<evidence type="ECO:0000259" key="5">
    <source>
        <dbReference type="Pfam" id="PF02872"/>
    </source>
</evidence>
<feature type="chain" id="PRO_5044523896" evidence="2">
    <location>
        <begin position="44"/>
        <end position="754"/>
    </location>
</feature>
<dbReference type="Proteomes" id="UP000237881">
    <property type="component" value="Unassembled WGS sequence"/>
</dbReference>
<dbReference type="PANTHER" id="PTHR11575">
    <property type="entry name" value="5'-NUCLEOTIDASE-RELATED"/>
    <property type="match status" value="1"/>
</dbReference>
<evidence type="ECO:0000313" key="9">
    <source>
        <dbReference type="Proteomes" id="UP000239698"/>
    </source>
</evidence>
<gene>
    <name evidence="6" type="ORF">C5C04_10550</name>
    <name evidence="7" type="ORF">C5C40_11075</name>
</gene>
<dbReference type="InterPro" id="IPR008334">
    <property type="entry name" value="5'-Nucleotdase_C"/>
</dbReference>
<keyword evidence="9" id="KW-1185">Reference proteome</keyword>
<keyword evidence="3" id="KW-0812">Transmembrane</keyword>
<dbReference type="EMBL" id="PSVT01000024">
    <property type="protein sequence ID" value="PPH75465.1"/>
    <property type="molecule type" value="Genomic_DNA"/>
</dbReference>
<evidence type="ECO:0000313" key="7">
    <source>
        <dbReference type="EMBL" id="PPH75465.1"/>
    </source>
</evidence>
<name>A0ABD6W772_RATRA</name>
<keyword evidence="1 2" id="KW-0732">Signal</keyword>
<dbReference type="InterPro" id="IPR029052">
    <property type="entry name" value="Metallo-depent_PP-like"/>
</dbReference>
<keyword evidence="2" id="KW-0547">Nucleotide-binding</keyword>
<evidence type="ECO:0000256" key="2">
    <source>
        <dbReference type="RuleBase" id="RU362119"/>
    </source>
</evidence>
<accession>A0ABD6W772</accession>
<dbReference type="InterPro" id="IPR036907">
    <property type="entry name" value="5'-Nucleotdase_C_sf"/>
</dbReference>
<dbReference type="PROSITE" id="PS51318">
    <property type="entry name" value="TAT"/>
    <property type="match status" value="1"/>
</dbReference>
<proteinExistence type="inferred from homology"/>
<sequence>MLGVLFTMRSTSPGRRGLVRLLSATAVGAVAGATLLGATPAAAAEGDVAIDILSINDFHGRLAADRSVAGAAVLGGAIDSYRAANPNTLFVSAGDNIGASTFLSNVQGDIPTLDSLNAMGLDVSTLGNHEFDKGRDDVDGRIVDASAFPYVNANLYDTATGKRAYSPYVITEQDGVSVAFIGAITEDLGDLVSPSEISTLSVEPIAENVNEVAAQLQDGDAANDEADVVVLLLHEGADADAAGLNTPQADPTFGAIVTAVAPNVDAIVSGHSHQEYNAAIDAGRAFPTVVSQTGSYAENIGHMSLTVDPATKQLTSLTSEVVPLTKVVDDPNSDDPAKTIIVGAFTADPAIDAIVADAQAVAVREGSVKVGTITEDISRAYRPDGTTTNRGSESTLGNLVSDAQLWATRELGTQIAFSNAGGLRDDLSYTATPNQPGDADGVVTYAEASDAQPFANTLVTLQLTGAQISELLEEQWVGSSSHPQLNLSTSKDLTYVFDAAAPEGSRISQVFFQNEPIDPAATFTVVTSSFLASGGDGFSTFTKGAGMADSGRIDLDAFVGYIQDLGAVSPDPVQRTIGLTDNVPDSGEYAVGNTMTVDLSSLLFSTGAAADATVTASIDGTVVGTATIDPTRAVTDDSTGRASFSVPIDESLAGGAHTATFALDSTGTEITLGFAVAAGAGAGMAPGPITEPAPAPTTTPGTGPALVSAPVAGSHHLAETGVDATPAFVAGITALLLGLGMTLARLRRRTASKK</sequence>
<keyword evidence="3" id="KW-0472">Membrane</keyword>
<dbReference type="KEGG" id="rry:C1O28_12280"/>
<feature type="domain" description="5'-Nucleotidase C-terminal" evidence="5">
    <location>
        <begin position="370"/>
        <end position="542"/>
    </location>
</feature>
<dbReference type="Pfam" id="PF02872">
    <property type="entry name" value="5_nucleotid_C"/>
    <property type="match status" value="1"/>
</dbReference>
<feature type="signal peptide" evidence="2">
    <location>
        <begin position="1"/>
        <end position="43"/>
    </location>
</feature>
<comment type="caution">
    <text evidence="6">The sequence shown here is derived from an EMBL/GenBank/DDBJ whole genome shotgun (WGS) entry which is preliminary data.</text>
</comment>
<protein>
    <submittedName>
        <fullName evidence="6">Bifunctional metallophosphatase/5'-nucleotidase</fullName>
    </submittedName>
</protein>
<dbReference type="AlphaFoldDB" id="A0ABD6W772"/>
<evidence type="ECO:0000313" key="6">
    <source>
        <dbReference type="EMBL" id="PPF12687.1"/>
    </source>
</evidence>